<proteinExistence type="predicted"/>
<dbReference type="InterPro" id="IPR050583">
    <property type="entry name" value="Mycobacterial_A85_antigen"/>
</dbReference>
<protein>
    <submittedName>
        <fullName evidence="2">S-formylglutathione hydrolase FrmB</fullName>
    </submittedName>
</protein>
<name>A0ABU1XNW3_9NOCA</name>
<keyword evidence="3" id="KW-1185">Reference proteome</keyword>
<dbReference type="EMBL" id="JAVDWW010000012">
    <property type="protein sequence ID" value="MDR7172250.1"/>
    <property type="molecule type" value="Genomic_DNA"/>
</dbReference>
<dbReference type="Pfam" id="PF00756">
    <property type="entry name" value="Esterase"/>
    <property type="match status" value="1"/>
</dbReference>
<dbReference type="PANTHER" id="PTHR48098">
    <property type="entry name" value="ENTEROCHELIN ESTERASE-RELATED"/>
    <property type="match status" value="1"/>
</dbReference>
<dbReference type="PANTHER" id="PTHR48098:SF1">
    <property type="entry name" value="DIACYLGLYCEROL ACYLTRANSFERASE_MYCOLYLTRANSFERASE AG85A"/>
    <property type="match status" value="1"/>
</dbReference>
<evidence type="ECO:0000313" key="3">
    <source>
        <dbReference type="Proteomes" id="UP001251217"/>
    </source>
</evidence>
<gene>
    <name evidence="2" type="ORF">J2W56_006011</name>
</gene>
<feature type="chain" id="PRO_5046785431" evidence="1">
    <location>
        <begin position="33"/>
        <end position="337"/>
    </location>
</feature>
<organism evidence="2 3">
    <name type="scientific">Nocardia kruczakiae</name>
    <dbReference type="NCBI Taxonomy" id="261477"/>
    <lineage>
        <taxon>Bacteria</taxon>
        <taxon>Bacillati</taxon>
        <taxon>Actinomycetota</taxon>
        <taxon>Actinomycetes</taxon>
        <taxon>Mycobacteriales</taxon>
        <taxon>Nocardiaceae</taxon>
        <taxon>Nocardia</taxon>
    </lineage>
</organism>
<dbReference type="Gene3D" id="3.40.50.1820">
    <property type="entry name" value="alpha/beta hydrolase"/>
    <property type="match status" value="1"/>
</dbReference>
<evidence type="ECO:0000256" key="1">
    <source>
        <dbReference type="SAM" id="SignalP"/>
    </source>
</evidence>
<dbReference type="GO" id="GO:0016787">
    <property type="term" value="F:hydrolase activity"/>
    <property type="evidence" value="ECO:0007669"/>
    <property type="project" value="UniProtKB-KW"/>
</dbReference>
<feature type="signal peptide" evidence="1">
    <location>
        <begin position="1"/>
        <end position="32"/>
    </location>
</feature>
<keyword evidence="1" id="KW-0732">Signal</keyword>
<comment type="caution">
    <text evidence="2">The sequence shown here is derived from an EMBL/GenBank/DDBJ whole genome shotgun (WGS) entry which is preliminary data.</text>
</comment>
<dbReference type="SUPFAM" id="SSF53474">
    <property type="entry name" value="alpha/beta-Hydrolases"/>
    <property type="match status" value="1"/>
</dbReference>
<evidence type="ECO:0000313" key="2">
    <source>
        <dbReference type="EMBL" id="MDR7172250.1"/>
    </source>
</evidence>
<dbReference type="RefSeq" id="WP_310407189.1">
    <property type="nucleotide sequence ID" value="NZ_JAVDWW010000012.1"/>
</dbReference>
<keyword evidence="2" id="KW-0378">Hydrolase</keyword>
<reference evidence="2 3" key="1">
    <citation type="submission" date="2023-07" db="EMBL/GenBank/DDBJ databases">
        <title>Sorghum-associated microbial communities from plants grown in Nebraska, USA.</title>
        <authorList>
            <person name="Schachtman D."/>
        </authorList>
    </citation>
    <scope>NUCLEOTIDE SEQUENCE [LARGE SCALE GENOMIC DNA]</scope>
    <source>
        <strain evidence="2 3">4272</strain>
    </source>
</reference>
<dbReference type="InterPro" id="IPR000801">
    <property type="entry name" value="Esterase-like"/>
</dbReference>
<accession>A0ABU1XNW3</accession>
<dbReference type="Proteomes" id="UP001251217">
    <property type="component" value="Unassembled WGS sequence"/>
</dbReference>
<dbReference type="InterPro" id="IPR029058">
    <property type="entry name" value="AB_hydrolase_fold"/>
</dbReference>
<sequence length="337" mass="35578">MSRRFGSWYRRPAVLCLASAVVAALSTGVATATTETSSFADGSRIDRIIESDARHATLLVYSAAMDRTVSMRVLRPAETSSPAPVLYLLDGAEDGIGPGGIETSWETRTDIDAFTADKDVTVVTVLDGRYTYYTDWLADDPVLGRNEWTTFLTRELPPLVDAALHTSGRNAIAGVSMSATSALALAQAAPGLYAAVGSFSGCARTGTDPGRRFVQAVVASGGGNPWNMWGPDGSPGWTDADPSTPANVEKLRGTELFVTAGVPRPGGAADGPAVADPVGGGALEAVVAQCTRRLQEVTESRGIPATYRYTPGGLHDWPYWERSLHEAWPDFARALAG</sequence>